<name>A0A644VRP4_9ZZZZ</name>
<dbReference type="EMBL" id="VSSQ01000413">
    <property type="protein sequence ID" value="MPL94075.1"/>
    <property type="molecule type" value="Genomic_DNA"/>
</dbReference>
<protein>
    <submittedName>
        <fullName evidence="1">Uncharacterized protein</fullName>
    </submittedName>
</protein>
<accession>A0A644VRP4</accession>
<dbReference type="AlphaFoldDB" id="A0A644VRP4"/>
<reference evidence="1" key="1">
    <citation type="submission" date="2019-08" db="EMBL/GenBank/DDBJ databases">
        <authorList>
            <person name="Kucharzyk K."/>
            <person name="Murdoch R.W."/>
            <person name="Higgins S."/>
            <person name="Loffler F."/>
        </authorList>
    </citation>
    <scope>NUCLEOTIDE SEQUENCE</scope>
</reference>
<organism evidence="1">
    <name type="scientific">bioreactor metagenome</name>
    <dbReference type="NCBI Taxonomy" id="1076179"/>
    <lineage>
        <taxon>unclassified sequences</taxon>
        <taxon>metagenomes</taxon>
        <taxon>ecological metagenomes</taxon>
    </lineage>
</organism>
<comment type="caution">
    <text evidence="1">The sequence shown here is derived from an EMBL/GenBank/DDBJ whole genome shotgun (WGS) entry which is preliminary data.</text>
</comment>
<evidence type="ECO:0000313" key="1">
    <source>
        <dbReference type="EMBL" id="MPL94075.1"/>
    </source>
</evidence>
<gene>
    <name evidence="1" type="ORF">SDC9_40223</name>
</gene>
<sequence length="83" mass="8868">MAHSAHPANLNTWISNNQGVWFNTLCHNRARTNECILTNVMTTDNSGICANSCSPANPGVCVFMPSVDATSWIDNISKDTGGA</sequence>
<proteinExistence type="predicted"/>